<dbReference type="InterPro" id="IPR010982">
    <property type="entry name" value="Lambda_DNA-bd_dom_sf"/>
</dbReference>
<dbReference type="PATRIC" id="fig|1453497.3.peg.1114"/>
<dbReference type="GO" id="GO:0003700">
    <property type="term" value="F:DNA-binding transcription factor activity"/>
    <property type="evidence" value="ECO:0007669"/>
    <property type="project" value="TreeGrafter"/>
</dbReference>
<dbReference type="GO" id="GO:0000976">
    <property type="term" value="F:transcription cis-regulatory region binding"/>
    <property type="evidence" value="ECO:0007669"/>
    <property type="project" value="TreeGrafter"/>
</dbReference>
<dbReference type="Gene3D" id="3.40.50.2300">
    <property type="match status" value="2"/>
</dbReference>
<evidence type="ECO:0000256" key="4">
    <source>
        <dbReference type="ARBA" id="ARBA00023163"/>
    </source>
</evidence>
<accession>A0A182C806</accession>
<evidence type="ECO:0000256" key="3">
    <source>
        <dbReference type="ARBA" id="ARBA00023125"/>
    </source>
</evidence>
<dbReference type="SUPFAM" id="SSF53822">
    <property type="entry name" value="Periplasmic binding protein-like I"/>
    <property type="match status" value="1"/>
</dbReference>
<name>A0A182C806_9BACT</name>
<evidence type="ECO:0000256" key="1">
    <source>
        <dbReference type="ARBA" id="ARBA00022491"/>
    </source>
</evidence>
<dbReference type="AlphaFoldDB" id="A0A182C806"/>
<dbReference type="SUPFAM" id="SSF47413">
    <property type="entry name" value="lambda repressor-like DNA-binding domains"/>
    <property type="match status" value="1"/>
</dbReference>
<dbReference type="Pfam" id="PF00356">
    <property type="entry name" value="LacI"/>
    <property type="match status" value="1"/>
</dbReference>
<keyword evidence="2" id="KW-0805">Transcription regulation</keyword>
<dbReference type="CDD" id="cd06267">
    <property type="entry name" value="PBP1_LacI_sugar_binding-like"/>
    <property type="match status" value="1"/>
</dbReference>
<protein>
    <recommendedName>
        <fullName evidence="5">HTH lacI-type domain-containing protein</fullName>
    </recommendedName>
</protein>
<dbReference type="RefSeq" id="WP_068345835.1">
    <property type="nucleotide sequence ID" value="NZ_JFHK01000003.1"/>
</dbReference>
<sequence length="330" mass="37087">MEVNLKYIANLANVSVSTASRALRDDPRVSEETKKRIVSIARSLNYIPNQAAKSLVTRQTMTIGLVLPNLRSFMHDIFDGIEEICSSKSYNILLGVSDNDPEKELREMKLLVEKRVDGIILFYIGGVYNQNSISFLKNLKVPIVLVDRYIPNTSFDFVVSDNRGGSRMLVKHLAELGHEKIGFIFQKEDATTITERLEGFTYSIFESGIKLNPDYIVSGEVFRTENGYRCMKKLMSLTEPPTAVIGSTGDITLGIVKYLLENPGLEKDITVAGFDDFDFLSYLKIPVTAVAQSTHEMGKRAAEILLDRITGKKFQQQKVFLEPTLVKRSI</sequence>
<dbReference type="OrthoDB" id="43195at2"/>
<feature type="domain" description="HTH lacI-type" evidence="5">
    <location>
        <begin position="3"/>
        <end position="57"/>
    </location>
</feature>
<organism evidence="6 7">
    <name type="scientific">Kosmotoga arenicorallina S304</name>
    <dbReference type="NCBI Taxonomy" id="1453497"/>
    <lineage>
        <taxon>Bacteria</taxon>
        <taxon>Thermotogati</taxon>
        <taxon>Thermotogota</taxon>
        <taxon>Thermotogae</taxon>
        <taxon>Kosmotogales</taxon>
        <taxon>Kosmotogaceae</taxon>
        <taxon>Kosmotoga</taxon>
    </lineage>
</organism>
<comment type="caution">
    <text evidence="6">The sequence shown here is derived from an EMBL/GenBank/DDBJ whole genome shotgun (WGS) entry which is preliminary data.</text>
</comment>
<evidence type="ECO:0000313" key="6">
    <source>
        <dbReference type="EMBL" id="OAA31548.1"/>
    </source>
</evidence>
<keyword evidence="4" id="KW-0804">Transcription</keyword>
<dbReference type="EMBL" id="JFHK01000003">
    <property type="protein sequence ID" value="OAA31548.1"/>
    <property type="molecule type" value="Genomic_DNA"/>
</dbReference>
<dbReference type="CDD" id="cd01392">
    <property type="entry name" value="HTH_LacI"/>
    <property type="match status" value="1"/>
</dbReference>
<dbReference type="Proteomes" id="UP000077339">
    <property type="component" value="Unassembled WGS sequence"/>
</dbReference>
<evidence type="ECO:0000256" key="2">
    <source>
        <dbReference type="ARBA" id="ARBA00023015"/>
    </source>
</evidence>
<dbReference type="PANTHER" id="PTHR30146:SF148">
    <property type="entry name" value="HTH-TYPE TRANSCRIPTIONAL REPRESSOR PURR-RELATED"/>
    <property type="match status" value="1"/>
</dbReference>
<keyword evidence="3" id="KW-0238">DNA-binding</keyword>
<dbReference type="PANTHER" id="PTHR30146">
    <property type="entry name" value="LACI-RELATED TRANSCRIPTIONAL REPRESSOR"/>
    <property type="match status" value="1"/>
</dbReference>
<evidence type="ECO:0000259" key="5">
    <source>
        <dbReference type="PROSITE" id="PS50932"/>
    </source>
</evidence>
<dbReference type="Gene3D" id="1.10.260.40">
    <property type="entry name" value="lambda repressor-like DNA-binding domains"/>
    <property type="match status" value="1"/>
</dbReference>
<gene>
    <name evidence="6" type="ORF">AT15_05600</name>
</gene>
<dbReference type="InterPro" id="IPR000843">
    <property type="entry name" value="HTH_LacI"/>
</dbReference>
<dbReference type="STRING" id="1453497.AT15_05600"/>
<dbReference type="SMART" id="SM00354">
    <property type="entry name" value="HTH_LACI"/>
    <property type="match status" value="1"/>
</dbReference>
<dbReference type="Pfam" id="PF13377">
    <property type="entry name" value="Peripla_BP_3"/>
    <property type="match status" value="1"/>
</dbReference>
<dbReference type="InterPro" id="IPR046335">
    <property type="entry name" value="LacI/GalR-like_sensor"/>
</dbReference>
<keyword evidence="1" id="KW-0678">Repressor</keyword>
<reference evidence="6 7" key="1">
    <citation type="submission" date="2014-02" db="EMBL/GenBank/DDBJ databases">
        <title>Kosmotoga genome sequencing.</title>
        <authorList>
            <person name="Pollo S.M."/>
            <person name="Charchuk R."/>
            <person name="Nesbo C.L."/>
        </authorList>
    </citation>
    <scope>NUCLEOTIDE SEQUENCE [LARGE SCALE GENOMIC DNA]</scope>
    <source>
        <strain evidence="6 7">S304</strain>
    </source>
</reference>
<evidence type="ECO:0000313" key="7">
    <source>
        <dbReference type="Proteomes" id="UP000077339"/>
    </source>
</evidence>
<dbReference type="InterPro" id="IPR028082">
    <property type="entry name" value="Peripla_BP_I"/>
</dbReference>
<keyword evidence="7" id="KW-1185">Reference proteome</keyword>
<proteinExistence type="predicted"/>
<dbReference type="PROSITE" id="PS50932">
    <property type="entry name" value="HTH_LACI_2"/>
    <property type="match status" value="1"/>
</dbReference>